<dbReference type="Proteomes" id="UP000655588">
    <property type="component" value="Unassembled WGS sequence"/>
</dbReference>
<dbReference type="InterPro" id="IPR011993">
    <property type="entry name" value="PH-like_dom_sf"/>
</dbReference>
<dbReference type="GO" id="GO:0005737">
    <property type="term" value="C:cytoplasm"/>
    <property type="evidence" value="ECO:0007669"/>
    <property type="project" value="TreeGrafter"/>
</dbReference>
<evidence type="ECO:0000313" key="5">
    <source>
        <dbReference type="Proteomes" id="UP000655588"/>
    </source>
</evidence>
<dbReference type="InterPro" id="IPR001849">
    <property type="entry name" value="PH_domain"/>
</dbReference>
<dbReference type="SMART" id="SM00233">
    <property type="entry name" value="PH"/>
    <property type="match status" value="1"/>
</dbReference>
<accession>A0A833RY33</accession>
<keyword evidence="5" id="KW-1185">Reference proteome</keyword>
<dbReference type="PANTHER" id="PTHR12187:SF11">
    <property type="entry name" value="PHOSPHATIDYLINOSITOL-3,4-BISPHOSPHATE 4-PHOSPHATASE"/>
    <property type="match status" value="1"/>
</dbReference>
<dbReference type="EMBL" id="WNWW01000826">
    <property type="protein sequence ID" value="KAF3421700.1"/>
    <property type="molecule type" value="Genomic_DNA"/>
</dbReference>
<proteinExistence type="predicted"/>
<dbReference type="Pfam" id="PF00169">
    <property type="entry name" value="PH"/>
    <property type="match status" value="1"/>
</dbReference>
<evidence type="ECO:0000256" key="1">
    <source>
        <dbReference type="ARBA" id="ARBA00022801"/>
    </source>
</evidence>
<evidence type="ECO:0000313" key="4">
    <source>
        <dbReference type="EMBL" id="KAF3421700.1"/>
    </source>
</evidence>
<dbReference type="Gene3D" id="2.30.29.30">
    <property type="entry name" value="Pleckstrin-homology domain (PH domain)/Phosphotyrosine-binding domain (PTB)"/>
    <property type="match status" value="1"/>
</dbReference>
<reference evidence="4" key="1">
    <citation type="submission" date="2019-11" db="EMBL/GenBank/DDBJ databases">
        <title>The nuclear and mitochondrial genomes of Frieseomelitta varia - a highly eusocial stingless bee (Meliponini) with a permanently sterile worker caste.</title>
        <authorList>
            <person name="Freitas F.C.P."/>
            <person name="Lourenco A.P."/>
            <person name="Nunes F.M.F."/>
            <person name="Paschoal A.R."/>
            <person name="Abreu F.C.P."/>
            <person name="Barbin F.O."/>
            <person name="Bataglia L."/>
            <person name="Cardoso-Junior C.A.M."/>
            <person name="Cervoni M.S."/>
            <person name="Silva S.R."/>
            <person name="Dalarmi F."/>
            <person name="Del Lama M.A."/>
            <person name="Depintor T.S."/>
            <person name="Ferreira K.M."/>
            <person name="Goria P.S."/>
            <person name="Jaskot M.C."/>
            <person name="Lago D.C."/>
            <person name="Luna-Lucena D."/>
            <person name="Moda L.M."/>
            <person name="Nascimento L."/>
            <person name="Pedrino M."/>
            <person name="Rabico F.O."/>
            <person name="Sanches F.C."/>
            <person name="Santos D.E."/>
            <person name="Santos C.G."/>
            <person name="Vieira J."/>
            <person name="Lopes T.F."/>
            <person name="Barchuk A.R."/>
            <person name="Hartfelder K."/>
            <person name="Simoes Z.L.P."/>
            <person name="Bitondi M.M.G."/>
            <person name="Pinheiro D.G."/>
        </authorList>
    </citation>
    <scope>NUCLEOTIDE SEQUENCE</scope>
    <source>
        <strain evidence="4">USP_RPSP 00005682</strain>
        <tissue evidence="4">Whole individual</tissue>
    </source>
</reference>
<dbReference type="InterPro" id="IPR039034">
    <property type="entry name" value="INPP4"/>
</dbReference>
<evidence type="ECO:0000259" key="3">
    <source>
        <dbReference type="PROSITE" id="PS50003"/>
    </source>
</evidence>
<dbReference type="PANTHER" id="PTHR12187">
    <property type="entry name" value="AGAP000124-PA"/>
    <property type="match status" value="1"/>
</dbReference>
<organism evidence="4 5">
    <name type="scientific">Frieseomelitta varia</name>
    <dbReference type="NCBI Taxonomy" id="561572"/>
    <lineage>
        <taxon>Eukaryota</taxon>
        <taxon>Metazoa</taxon>
        <taxon>Ecdysozoa</taxon>
        <taxon>Arthropoda</taxon>
        <taxon>Hexapoda</taxon>
        <taxon>Insecta</taxon>
        <taxon>Pterygota</taxon>
        <taxon>Neoptera</taxon>
        <taxon>Endopterygota</taxon>
        <taxon>Hymenoptera</taxon>
        <taxon>Apocrita</taxon>
        <taxon>Aculeata</taxon>
        <taxon>Apoidea</taxon>
        <taxon>Anthophila</taxon>
        <taxon>Apidae</taxon>
        <taxon>Frieseomelitta</taxon>
    </lineage>
</organism>
<comment type="caution">
    <text evidence="4">The sequence shown here is derived from an EMBL/GenBank/DDBJ whole genome shotgun (WGS) entry which is preliminary data.</text>
</comment>
<dbReference type="AlphaFoldDB" id="A0A833RY33"/>
<dbReference type="OrthoDB" id="159395at2759"/>
<dbReference type="PROSITE" id="PS50003">
    <property type="entry name" value="PH_DOMAIN"/>
    <property type="match status" value="1"/>
</dbReference>
<protein>
    <recommendedName>
        <fullName evidence="3">PH domain-containing protein</fullName>
    </recommendedName>
</protein>
<keyword evidence="2" id="KW-0443">Lipid metabolism</keyword>
<evidence type="ECO:0000256" key="2">
    <source>
        <dbReference type="ARBA" id="ARBA00023098"/>
    </source>
</evidence>
<keyword evidence="1" id="KW-0378">Hydrolase</keyword>
<dbReference type="SUPFAM" id="SSF50729">
    <property type="entry name" value="PH domain-like"/>
    <property type="match status" value="1"/>
</dbReference>
<feature type="domain" description="PH" evidence="3">
    <location>
        <begin position="74"/>
        <end position="152"/>
    </location>
</feature>
<gene>
    <name evidence="4" type="ORF">E2986_12363</name>
</gene>
<dbReference type="GO" id="GO:0016316">
    <property type="term" value="F:phosphatidylinositol-3,4-bisphosphate 4-phosphatase activity"/>
    <property type="evidence" value="ECO:0007669"/>
    <property type="project" value="InterPro"/>
</dbReference>
<sequence>MRFNKQELLTLATQPSQKFEKEGILYVRERQEGFFRRTESTGKKSDSKYQKGKTHKTLRDFSCVTASTSKVSLERWCRLRGNLLFYFKSREQWSEPLGVIILEQCFVRMEQPSNQIPYGFSIVFDGGLFQALGANSAEERDSWLQALQLASYECMRSQLLALQQRIEAFSGHKHDTDIQMLRLQRGISADPAEIPICEISLACDNLLCDGHGRPPNPVLEVDVQVRCSKTWIKYARTEVVEVSFQTT</sequence>
<name>A0A833RY33_9HYME</name>